<dbReference type="RefSeq" id="XP_025744332.1">
    <property type="nucleotide sequence ID" value="XM_025888547.1"/>
</dbReference>
<evidence type="ECO:0000313" key="3">
    <source>
        <dbReference type="RefSeq" id="XP_025744332.1"/>
    </source>
</evidence>
<proteinExistence type="predicted"/>
<dbReference type="InParanoid" id="A0A3Q7QQ80"/>
<accession>A0A3Q7QQ80</accession>
<feature type="region of interest" description="Disordered" evidence="1">
    <location>
        <begin position="176"/>
        <end position="214"/>
    </location>
</feature>
<dbReference type="AlphaFoldDB" id="A0A3Q7QQ80"/>
<evidence type="ECO:0000313" key="2">
    <source>
        <dbReference type="Proteomes" id="UP000286641"/>
    </source>
</evidence>
<reference evidence="3" key="2">
    <citation type="submission" date="2025-08" db="UniProtKB">
        <authorList>
            <consortium name="RefSeq"/>
        </authorList>
    </citation>
    <scope>IDENTIFICATION</scope>
    <source>
        <tissue evidence="3">Blood</tissue>
    </source>
</reference>
<sequence length="257" mass="27654">MGPADATTRPGPPAPAQRSAFLVRPGLTGQVSRKRTPDAGGGAVYDQAGCGCSLPVLEGEWVCQPPSEDTPVRSCLWAPAVPGLSLHKSPLDFQGGNCSLLRLQARALAPPSLGLEPVKRWNHLTEESCYAYAVTRRTTRPMLGPWPLTTTGDMKAPLLGGGRRWGGQLLGPEVSRVRRKRDCRERTGGRNTGEEDRPPERLSTQITGQPPPHLPTLKITTQKEGSVYSERLKKLLMEKVGEAHGSLSSSPNPSSTI</sequence>
<evidence type="ECO:0000256" key="1">
    <source>
        <dbReference type="SAM" id="MobiDB-lite"/>
    </source>
</evidence>
<feature type="compositionally biased region" description="Basic and acidic residues" evidence="1">
    <location>
        <begin position="182"/>
        <end position="200"/>
    </location>
</feature>
<reference key="1">
    <citation type="submission" date="2019-01" db="UniProtKB">
        <authorList>
            <consortium name="RefSeq"/>
        </authorList>
    </citation>
    <scope>IDENTIFICATION</scope>
</reference>
<gene>
    <name evidence="3" type="primary">LOC112836649</name>
</gene>
<keyword evidence="2" id="KW-1185">Reference proteome</keyword>
<organism evidence="2 3">
    <name type="scientific">Callorhinus ursinus</name>
    <name type="common">Northern fur seal</name>
    <dbReference type="NCBI Taxonomy" id="34884"/>
    <lineage>
        <taxon>Eukaryota</taxon>
        <taxon>Metazoa</taxon>
        <taxon>Chordata</taxon>
        <taxon>Craniata</taxon>
        <taxon>Vertebrata</taxon>
        <taxon>Euteleostomi</taxon>
        <taxon>Mammalia</taxon>
        <taxon>Eutheria</taxon>
        <taxon>Laurasiatheria</taxon>
        <taxon>Carnivora</taxon>
        <taxon>Caniformia</taxon>
        <taxon>Pinnipedia</taxon>
        <taxon>Otariidae</taxon>
        <taxon>Callorhinus</taxon>
    </lineage>
</organism>
<name>A0A3Q7QQ80_CALUR</name>
<dbReference type="Proteomes" id="UP000286641">
    <property type="component" value="Unplaced"/>
</dbReference>
<protein>
    <submittedName>
        <fullName evidence="3">Uncharacterized protein LOC112836649</fullName>
    </submittedName>
</protein>